<dbReference type="Pfam" id="PF02770">
    <property type="entry name" value="Acyl-CoA_dh_M"/>
    <property type="match status" value="1"/>
</dbReference>
<proteinExistence type="inferred from homology"/>
<evidence type="ECO:0000256" key="2">
    <source>
        <dbReference type="ARBA" id="ARBA00009347"/>
    </source>
</evidence>
<keyword evidence="4" id="KW-0274">FAD</keyword>
<dbReference type="SUPFAM" id="SSF47203">
    <property type="entry name" value="Acyl-CoA dehydrogenase C-terminal domain-like"/>
    <property type="match status" value="1"/>
</dbReference>
<evidence type="ECO:0000256" key="1">
    <source>
        <dbReference type="ARBA" id="ARBA00001974"/>
    </source>
</evidence>
<feature type="compositionally biased region" description="Basic and acidic residues" evidence="6">
    <location>
        <begin position="250"/>
        <end position="265"/>
    </location>
</feature>
<dbReference type="Gene3D" id="1.10.540.10">
    <property type="entry name" value="Acyl-CoA dehydrogenase/oxidase, N-terminal domain"/>
    <property type="match status" value="1"/>
</dbReference>
<feature type="domain" description="Acyl-CoA dehydrogenase/oxidase C-terminal" evidence="7">
    <location>
        <begin position="287"/>
        <end position="395"/>
    </location>
</feature>
<evidence type="ECO:0008006" key="11">
    <source>
        <dbReference type="Google" id="ProtNLM"/>
    </source>
</evidence>
<dbReference type="PANTHER" id="PTHR43292:SF4">
    <property type="entry name" value="ACYL-COA DEHYDROGENASE FADE34"/>
    <property type="match status" value="1"/>
</dbReference>
<dbReference type="InterPro" id="IPR052161">
    <property type="entry name" value="Mycobact_Acyl-CoA_DH"/>
</dbReference>
<evidence type="ECO:0000313" key="10">
    <source>
        <dbReference type="EMBL" id="SUZ94077.1"/>
    </source>
</evidence>
<gene>
    <name evidence="10" type="ORF">METZ01_LOCUS46931</name>
</gene>
<comment type="similarity">
    <text evidence="2">Belongs to the acyl-CoA dehydrogenase family.</text>
</comment>
<dbReference type="InterPro" id="IPR037069">
    <property type="entry name" value="AcylCoA_DH/ox_N_sf"/>
</dbReference>
<keyword evidence="3" id="KW-0285">Flavoprotein</keyword>
<dbReference type="InterPro" id="IPR006091">
    <property type="entry name" value="Acyl-CoA_Oxase/DH_mid-dom"/>
</dbReference>
<evidence type="ECO:0000259" key="9">
    <source>
        <dbReference type="Pfam" id="PF02771"/>
    </source>
</evidence>
<feature type="domain" description="Acyl-CoA oxidase/dehydrogenase middle" evidence="8">
    <location>
        <begin position="110"/>
        <end position="192"/>
    </location>
</feature>
<evidence type="ECO:0000256" key="5">
    <source>
        <dbReference type="ARBA" id="ARBA00023002"/>
    </source>
</evidence>
<evidence type="ECO:0000259" key="8">
    <source>
        <dbReference type="Pfam" id="PF02770"/>
    </source>
</evidence>
<dbReference type="InterPro" id="IPR009075">
    <property type="entry name" value="AcylCo_DH/oxidase_C"/>
</dbReference>
<dbReference type="GO" id="GO:0005886">
    <property type="term" value="C:plasma membrane"/>
    <property type="evidence" value="ECO:0007669"/>
    <property type="project" value="TreeGrafter"/>
</dbReference>
<evidence type="ECO:0000256" key="6">
    <source>
        <dbReference type="SAM" id="MobiDB-lite"/>
    </source>
</evidence>
<feature type="domain" description="Acyl-CoA dehydrogenase/oxidase N-terminal" evidence="9">
    <location>
        <begin position="4"/>
        <end position="105"/>
    </location>
</feature>
<dbReference type="InterPro" id="IPR036250">
    <property type="entry name" value="AcylCo_DH-like_C"/>
</dbReference>
<dbReference type="FunFam" id="2.40.110.10:FF:000011">
    <property type="entry name" value="Acyl-CoA dehydrogenase FadE34"/>
    <property type="match status" value="1"/>
</dbReference>
<dbReference type="GO" id="GO:0050660">
    <property type="term" value="F:flavin adenine dinucleotide binding"/>
    <property type="evidence" value="ECO:0007669"/>
    <property type="project" value="InterPro"/>
</dbReference>
<evidence type="ECO:0000256" key="4">
    <source>
        <dbReference type="ARBA" id="ARBA00022827"/>
    </source>
</evidence>
<organism evidence="10">
    <name type="scientific">marine metagenome</name>
    <dbReference type="NCBI Taxonomy" id="408172"/>
    <lineage>
        <taxon>unclassified sequences</taxon>
        <taxon>metagenomes</taxon>
        <taxon>ecological metagenomes</taxon>
    </lineage>
</organism>
<evidence type="ECO:0000256" key="3">
    <source>
        <dbReference type="ARBA" id="ARBA00022630"/>
    </source>
</evidence>
<evidence type="ECO:0000259" key="7">
    <source>
        <dbReference type="Pfam" id="PF00441"/>
    </source>
</evidence>
<dbReference type="AlphaFoldDB" id="A0A381RVS2"/>
<feature type="region of interest" description="Disordered" evidence="6">
    <location>
        <begin position="233"/>
        <end position="273"/>
    </location>
</feature>
<comment type="cofactor">
    <cofactor evidence="1">
        <name>FAD</name>
        <dbReference type="ChEBI" id="CHEBI:57692"/>
    </cofactor>
</comment>
<sequence>MSDATAEQIREELSTWLDENWDPDLTVRDWWFRLAADGWAHPALPEAAGGRGYGGAQMAAVNATMADARVLGPPVGLGYMLAAPTIAMHGTQEQVDRLVVPILDGTVGWCQLFSEPGAGSDLAGLQARAVRDGDEWIVTGQKVWTSGGQIADKGMLIARTDPEQPKHQGITYFAIDIDQPGIEVRPLREMTGDALFNEVFLDEARVSNDDVIGGIGNGWAVANTTLAVERASLGGGGKQPVSVSGGPKAGRLENRSGDLVDRAPRGPDGSGGRGITIGALTDLAKHRGVLGDPVVRQAMIRLHILGEVNRWNMLRAKAGAGRTGGEGNLAKLAMSELVRQSREVGNLVNGADGMLDRSDSSSGGIVQEMTLFSPAPSIYGGTDQVQRNIIGERVLGLAKEPGPAKGTPFQDLPQN</sequence>
<dbReference type="InterPro" id="IPR013786">
    <property type="entry name" value="AcylCoA_DH/ox_N"/>
</dbReference>
<keyword evidence="5" id="KW-0560">Oxidoreductase</keyword>
<dbReference type="SUPFAM" id="SSF56645">
    <property type="entry name" value="Acyl-CoA dehydrogenase NM domain-like"/>
    <property type="match status" value="1"/>
</dbReference>
<protein>
    <recommendedName>
        <fullName evidence="11">Acyl-CoA dehydrogenase</fullName>
    </recommendedName>
</protein>
<dbReference type="InterPro" id="IPR009100">
    <property type="entry name" value="AcylCoA_DH/oxidase_NM_dom_sf"/>
</dbReference>
<dbReference type="Pfam" id="PF02771">
    <property type="entry name" value="Acyl-CoA_dh_N"/>
    <property type="match status" value="1"/>
</dbReference>
<dbReference type="Gene3D" id="1.20.140.10">
    <property type="entry name" value="Butyryl-CoA Dehydrogenase, subunit A, domain 3"/>
    <property type="match status" value="1"/>
</dbReference>
<dbReference type="Pfam" id="PF00441">
    <property type="entry name" value="Acyl-CoA_dh_1"/>
    <property type="match status" value="1"/>
</dbReference>
<dbReference type="InterPro" id="IPR046373">
    <property type="entry name" value="Acyl-CoA_Oxase/DH_mid-dom_sf"/>
</dbReference>
<dbReference type="Gene3D" id="2.40.110.10">
    <property type="entry name" value="Butyryl-CoA Dehydrogenase, subunit A, domain 2"/>
    <property type="match status" value="1"/>
</dbReference>
<dbReference type="GO" id="GO:0016627">
    <property type="term" value="F:oxidoreductase activity, acting on the CH-CH group of donors"/>
    <property type="evidence" value="ECO:0007669"/>
    <property type="project" value="InterPro"/>
</dbReference>
<accession>A0A381RVS2</accession>
<name>A0A381RVS2_9ZZZZ</name>
<dbReference type="PANTHER" id="PTHR43292">
    <property type="entry name" value="ACYL-COA DEHYDROGENASE"/>
    <property type="match status" value="1"/>
</dbReference>
<dbReference type="EMBL" id="UINC01002201">
    <property type="protein sequence ID" value="SUZ94077.1"/>
    <property type="molecule type" value="Genomic_DNA"/>
</dbReference>
<reference evidence="10" key="1">
    <citation type="submission" date="2018-05" db="EMBL/GenBank/DDBJ databases">
        <authorList>
            <person name="Lanie J.A."/>
            <person name="Ng W.-L."/>
            <person name="Kazmierczak K.M."/>
            <person name="Andrzejewski T.M."/>
            <person name="Davidsen T.M."/>
            <person name="Wayne K.J."/>
            <person name="Tettelin H."/>
            <person name="Glass J.I."/>
            <person name="Rusch D."/>
            <person name="Podicherti R."/>
            <person name="Tsui H.-C.T."/>
            <person name="Winkler M.E."/>
        </authorList>
    </citation>
    <scope>NUCLEOTIDE SEQUENCE</scope>
</reference>